<evidence type="ECO:0000313" key="3">
    <source>
        <dbReference type="EnsemblFungi" id="MAPG_03767T0"/>
    </source>
</evidence>
<feature type="region of interest" description="Disordered" evidence="1">
    <location>
        <begin position="32"/>
        <end position="51"/>
    </location>
</feature>
<gene>
    <name evidence="2" type="ORF">MAPG_03767</name>
</gene>
<evidence type="ECO:0000256" key="1">
    <source>
        <dbReference type="SAM" id="MobiDB-lite"/>
    </source>
</evidence>
<evidence type="ECO:0000313" key="2">
    <source>
        <dbReference type="EMBL" id="KLU84728.1"/>
    </source>
</evidence>
<keyword evidence="4" id="KW-1185">Reference proteome</keyword>
<proteinExistence type="predicted"/>
<dbReference type="SUPFAM" id="SSF75620">
    <property type="entry name" value="Release factor"/>
    <property type="match status" value="1"/>
</dbReference>
<dbReference type="eggNOG" id="KOG3429">
    <property type="taxonomic scope" value="Eukaryota"/>
</dbReference>
<dbReference type="VEuPathDB" id="FungiDB:MAPG_03767"/>
<accession>A0A0C4DUX1</accession>
<organism evidence="3 4">
    <name type="scientific">Magnaporthiopsis poae (strain ATCC 64411 / 73-15)</name>
    <name type="common">Kentucky bluegrass fungus</name>
    <name type="synonym">Magnaporthe poae</name>
    <dbReference type="NCBI Taxonomy" id="644358"/>
    <lineage>
        <taxon>Eukaryota</taxon>
        <taxon>Fungi</taxon>
        <taxon>Dikarya</taxon>
        <taxon>Ascomycota</taxon>
        <taxon>Pezizomycotina</taxon>
        <taxon>Sordariomycetes</taxon>
        <taxon>Sordariomycetidae</taxon>
        <taxon>Magnaporthales</taxon>
        <taxon>Magnaporthaceae</taxon>
        <taxon>Magnaporthiopsis</taxon>
    </lineage>
</organism>
<dbReference type="EMBL" id="GL876968">
    <property type="protein sequence ID" value="KLU84728.1"/>
    <property type="molecule type" value="Genomic_DNA"/>
</dbReference>
<dbReference type="Gene3D" id="3.30.160.20">
    <property type="match status" value="1"/>
</dbReference>
<name>A0A0C4DUX1_MAGP6</name>
<reference evidence="3" key="4">
    <citation type="journal article" date="2015" name="G3 (Bethesda)">
        <title>Genome sequences of three phytopathogenic species of the Magnaporthaceae family of fungi.</title>
        <authorList>
            <person name="Okagaki L.H."/>
            <person name="Nunes C.C."/>
            <person name="Sailsbery J."/>
            <person name="Clay B."/>
            <person name="Brown D."/>
            <person name="John T."/>
            <person name="Oh Y."/>
            <person name="Young N."/>
            <person name="Fitzgerald M."/>
            <person name="Haas B.J."/>
            <person name="Zeng Q."/>
            <person name="Young S."/>
            <person name="Adiconis X."/>
            <person name="Fan L."/>
            <person name="Levin J.Z."/>
            <person name="Mitchell T.K."/>
            <person name="Okubara P.A."/>
            <person name="Farman M.L."/>
            <person name="Kohn L.M."/>
            <person name="Birren B."/>
            <person name="Ma L.-J."/>
            <person name="Dean R.A."/>
        </authorList>
    </citation>
    <scope>NUCLEOTIDE SEQUENCE</scope>
    <source>
        <strain evidence="3">ATCC 64411 / 73-15</strain>
    </source>
</reference>
<reference evidence="4" key="2">
    <citation type="submission" date="2010-05" db="EMBL/GenBank/DDBJ databases">
        <title>The genome sequence of Magnaporthe poae strain ATCC 64411.</title>
        <authorList>
            <person name="Ma L.-J."/>
            <person name="Dead R."/>
            <person name="Young S."/>
            <person name="Zeng Q."/>
            <person name="Koehrsen M."/>
            <person name="Alvarado L."/>
            <person name="Berlin A."/>
            <person name="Chapman S.B."/>
            <person name="Chen Z."/>
            <person name="Freedman E."/>
            <person name="Gellesch M."/>
            <person name="Goldberg J."/>
            <person name="Griggs A."/>
            <person name="Gujja S."/>
            <person name="Heilman E.R."/>
            <person name="Heiman D."/>
            <person name="Hepburn T."/>
            <person name="Howarth C."/>
            <person name="Jen D."/>
            <person name="Larson L."/>
            <person name="Mehta T."/>
            <person name="Neiman D."/>
            <person name="Pearson M."/>
            <person name="Roberts A."/>
            <person name="Saif S."/>
            <person name="Shea T."/>
            <person name="Shenoy N."/>
            <person name="Sisk P."/>
            <person name="Stolte C."/>
            <person name="Sykes S."/>
            <person name="Walk T."/>
            <person name="White J."/>
            <person name="Yandava C."/>
            <person name="Haas B."/>
            <person name="Nusbaum C."/>
            <person name="Birren B."/>
        </authorList>
    </citation>
    <scope>NUCLEOTIDE SEQUENCE [LARGE SCALE GENOMIC DNA]</scope>
    <source>
        <strain evidence="4">ATCC 64411 / 73-15</strain>
    </source>
</reference>
<dbReference type="InterPro" id="IPR045853">
    <property type="entry name" value="Pep_chain_release_fac_I_sf"/>
</dbReference>
<reference evidence="3" key="5">
    <citation type="submission" date="2015-06" db="UniProtKB">
        <authorList>
            <consortium name="EnsemblFungi"/>
        </authorList>
    </citation>
    <scope>IDENTIFICATION</scope>
    <source>
        <strain evidence="3">ATCC 64411</strain>
    </source>
</reference>
<evidence type="ECO:0008006" key="5">
    <source>
        <dbReference type="Google" id="ProtNLM"/>
    </source>
</evidence>
<dbReference type="OrthoDB" id="270639at2759"/>
<dbReference type="Proteomes" id="UP000011715">
    <property type="component" value="Unassembled WGS sequence"/>
</dbReference>
<dbReference type="EnsemblFungi" id="MAPG_03767T0">
    <property type="protein sequence ID" value="MAPG_03767T0"/>
    <property type="gene ID" value="MAPG_03767"/>
</dbReference>
<dbReference type="STRING" id="644358.A0A0C4DUX1"/>
<dbReference type="AlphaFoldDB" id="A0A0C4DUX1"/>
<feature type="region of interest" description="Disordered" evidence="1">
    <location>
        <begin position="77"/>
        <end position="99"/>
    </location>
</feature>
<reference evidence="2" key="3">
    <citation type="submission" date="2011-03" db="EMBL/GenBank/DDBJ databases">
        <title>Annotation of Magnaporthe poae ATCC 64411.</title>
        <authorList>
            <person name="Ma L.-J."/>
            <person name="Dead R."/>
            <person name="Young S.K."/>
            <person name="Zeng Q."/>
            <person name="Gargeya S."/>
            <person name="Fitzgerald M."/>
            <person name="Haas B."/>
            <person name="Abouelleil A."/>
            <person name="Alvarado L."/>
            <person name="Arachchi H.M."/>
            <person name="Berlin A."/>
            <person name="Brown A."/>
            <person name="Chapman S.B."/>
            <person name="Chen Z."/>
            <person name="Dunbar C."/>
            <person name="Freedman E."/>
            <person name="Gearin G."/>
            <person name="Gellesch M."/>
            <person name="Goldberg J."/>
            <person name="Griggs A."/>
            <person name="Gujja S."/>
            <person name="Heiman D."/>
            <person name="Howarth C."/>
            <person name="Larson L."/>
            <person name="Lui A."/>
            <person name="MacDonald P.J.P."/>
            <person name="Mehta T."/>
            <person name="Montmayeur A."/>
            <person name="Murphy C."/>
            <person name="Neiman D."/>
            <person name="Pearson M."/>
            <person name="Priest M."/>
            <person name="Roberts A."/>
            <person name="Saif S."/>
            <person name="Shea T."/>
            <person name="Shenoy N."/>
            <person name="Sisk P."/>
            <person name="Stolte C."/>
            <person name="Sykes S."/>
            <person name="Yandava C."/>
            <person name="Wortman J."/>
            <person name="Nusbaum C."/>
            <person name="Birren B."/>
        </authorList>
    </citation>
    <scope>NUCLEOTIDE SEQUENCE</scope>
    <source>
        <strain evidence="2">ATCC 64411</strain>
    </source>
</reference>
<evidence type="ECO:0000313" key="4">
    <source>
        <dbReference type="Proteomes" id="UP000011715"/>
    </source>
</evidence>
<reference evidence="2" key="1">
    <citation type="submission" date="2010-05" db="EMBL/GenBank/DDBJ databases">
        <title>The Genome Sequence of Magnaporthe poae strain ATCC 64411.</title>
        <authorList>
            <consortium name="The Broad Institute Genome Sequencing Platform"/>
            <consortium name="Broad Institute Genome Sequencing Center for Infectious Disease"/>
            <person name="Ma L.-J."/>
            <person name="Dead R."/>
            <person name="Young S."/>
            <person name="Zeng Q."/>
            <person name="Koehrsen M."/>
            <person name="Alvarado L."/>
            <person name="Berlin A."/>
            <person name="Chapman S.B."/>
            <person name="Chen Z."/>
            <person name="Freedman E."/>
            <person name="Gellesch M."/>
            <person name="Goldberg J."/>
            <person name="Griggs A."/>
            <person name="Gujja S."/>
            <person name="Heilman E.R."/>
            <person name="Heiman D."/>
            <person name="Hepburn T."/>
            <person name="Howarth C."/>
            <person name="Jen D."/>
            <person name="Larson L."/>
            <person name="Mehta T."/>
            <person name="Neiman D."/>
            <person name="Pearson M."/>
            <person name="Roberts A."/>
            <person name="Saif S."/>
            <person name="Shea T."/>
            <person name="Shenoy N."/>
            <person name="Sisk P."/>
            <person name="Stolte C."/>
            <person name="Sykes S."/>
            <person name="Walk T."/>
            <person name="White J."/>
            <person name="Yandava C."/>
            <person name="Haas B."/>
            <person name="Nusbaum C."/>
            <person name="Birren B."/>
        </authorList>
    </citation>
    <scope>NUCLEOTIDE SEQUENCE</scope>
    <source>
        <strain evidence="2">ATCC 64411</strain>
    </source>
</reference>
<sequence>MCALYRAAFAVVGKAPKPTVLLLARPAPIPRPPTSARAITSKGGAGSRRRLGLDPDILEEARAWKASKALTIAGLPKGDTTYSRSSGPGGQHVNKTESKATTSWPLYVLLAKLPKALHNGVRGSRYYVQGSDSISISS</sequence>
<dbReference type="EMBL" id="ADBL01000893">
    <property type="status" value="NOT_ANNOTATED_CDS"/>
    <property type="molecule type" value="Genomic_DNA"/>
</dbReference>
<protein>
    <recommendedName>
        <fullName evidence="5">Prokaryotic-type class I peptide chain release factors domain-containing protein</fullName>
    </recommendedName>
</protein>